<name>A0ABW8X172_9CYAN</name>
<reference evidence="1 2" key="1">
    <citation type="submission" date="2024-07" db="EMBL/GenBank/DDBJ databases">
        <authorList>
            <person name="Tripathy S."/>
        </authorList>
    </citation>
    <scope>NUCLEOTIDE SEQUENCE [LARGE SCALE GENOMIC DNA]</scope>
    <source>
        <strain evidence="1 2">VB-61278_2</strain>
    </source>
</reference>
<protein>
    <submittedName>
        <fullName evidence="1">Uncharacterized protein</fullName>
    </submittedName>
</protein>
<accession>A0ABW8X172</accession>
<keyword evidence="2" id="KW-1185">Reference proteome</keyword>
<dbReference type="EMBL" id="JBFQGM010000035">
    <property type="protein sequence ID" value="MFL9467061.1"/>
    <property type="molecule type" value="Genomic_DNA"/>
</dbReference>
<comment type="caution">
    <text evidence="1">The sequence shown here is derived from an EMBL/GenBank/DDBJ whole genome shotgun (WGS) entry which is preliminary data.</text>
</comment>
<sequence length="116" mass="13591">MHDHILAMWSHNKRLYIRNSKMSYPIADYISDGSQLIEQMLESWGPRFEQLNISEKMWLLSYVIGHMTAEESEHYKPSEIDDCVSLAGERMSSLSFRQQIDLAKALIYQIENSNYS</sequence>
<dbReference type="RefSeq" id="WP_137986164.1">
    <property type="nucleotide sequence ID" value="NZ_JBFQGM010000035.1"/>
</dbReference>
<proteinExistence type="predicted"/>
<evidence type="ECO:0000313" key="2">
    <source>
        <dbReference type="Proteomes" id="UP001628874"/>
    </source>
</evidence>
<gene>
    <name evidence="1" type="ORF">AB0759_41480</name>
</gene>
<evidence type="ECO:0000313" key="1">
    <source>
        <dbReference type="EMBL" id="MFL9467061.1"/>
    </source>
</evidence>
<dbReference type="Proteomes" id="UP001628874">
    <property type="component" value="Unassembled WGS sequence"/>
</dbReference>
<organism evidence="1 2">
    <name type="scientific">Scytonema tolypothrichoides VB-61278_2</name>
    <dbReference type="NCBI Taxonomy" id="3232314"/>
    <lineage>
        <taxon>Bacteria</taxon>
        <taxon>Bacillati</taxon>
        <taxon>Cyanobacteriota</taxon>
        <taxon>Cyanophyceae</taxon>
        <taxon>Nostocales</taxon>
        <taxon>Scytonemataceae</taxon>
        <taxon>Scytonema</taxon>
    </lineage>
</organism>